<accession>A0A9X2MEE3</accession>
<dbReference type="RefSeq" id="WP_257560298.1">
    <property type="nucleotide sequence ID" value="NZ_JANKBY010000055.1"/>
</dbReference>
<organism evidence="1 2">
    <name type="scientific">Terrisporobacter muris</name>
    <dbReference type="NCBI Taxonomy" id="2963284"/>
    <lineage>
        <taxon>Bacteria</taxon>
        <taxon>Bacillati</taxon>
        <taxon>Bacillota</taxon>
        <taxon>Clostridia</taxon>
        <taxon>Peptostreptococcales</taxon>
        <taxon>Peptostreptococcaceae</taxon>
        <taxon>Terrisporobacter</taxon>
    </lineage>
</organism>
<proteinExistence type="predicted"/>
<dbReference type="Proteomes" id="UP001140817">
    <property type="component" value="Unassembled WGS sequence"/>
</dbReference>
<gene>
    <name evidence="1" type="ORF">NSA58_06545</name>
</gene>
<dbReference type="AlphaFoldDB" id="A0A9X2MEE3"/>
<dbReference type="EMBL" id="JANKBY010000055">
    <property type="protein sequence ID" value="MCR1822441.1"/>
    <property type="molecule type" value="Genomic_DNA"/>
</dbReference>
<evidence type="ECO:0000313" key="2">
    <source>
        <dbReference type="Proteomes" id="UP001140817"/>
    </source>
</evidence>
<protein>
    <submittedName>
        <fullName evidence="1">Uncharacterized protein</fullName>
    </submittedName>
</protein>
<evidence type="ECO:0000313" key="1">
    <source>
        <dbReference type="EMBL" id="MCR1822441.1"/>
    </source>
</evidence>
<name>A0A9X2MEE3_9FIRM</name>
<comment type="caution">
    <text evidence="1">The sequence shown here is derived from an EMBL/GenBank/DDBJ whole genome shotgun (WGS) entry which is preliminary data.</text>
</comment>
<sequence length="226" mass="26264">MVYSRIIIQGTIDKEPKVNEDGSADIILVNAYEKKANRDIRDKGASVFLVKLRKKLYEKHKKQLNGEKQISIIGYIKTGMSKKGKPFIYVSPVSIEFYDVAKMSIKKNRIFKTKTQQVPWWQLLEDKDFIEISTNEIEIIDDRHLNGNLANVELKKRKTPLHVAVKPHNGKYKLILGLKALLIAKLFDLNVRAYVTDKSYDELIKRFDIDEENVNSNDYSENKKYD</sequence>
<keyword evidence="2" id="KW-1185">Reference proteome</keyword>
<reference evidence="1" key="1">
    <citation type="submission" date="2022-07" db="EMBL/GenBank/DDBJ databases">
        <title>Enhanced cultured diversity of the mouse gut microbiota enables custom-made synthetic communities.</title>
        <authorList>
            <person name="Afrizal A."/>
        </authorList>
    </citation>
    <scope>NUCLEOTIDE SEQUENCE</scope>
    <source>
        <strain evidence="1">DSM 29186</strain>
    </source>
</reference>